<dbReference type="RefSeq" id="WP_238207839.1">
    <property type="nucleotide sequence ID" value="NZ_BPQE01000039.1"/>
</dbReference>
<evidence type="ECO:0000313" key="3">
    <source>
        <dbReference type="Proteomes" id="UP001231124"/>
    </source>
</evidence>
<evidence type="ECO:0000256" key="1">
    <source>
        <dbReference type="SAM" id="MobiDB-lite"/>
    </source>
</evidence>
<comment type="caution">
    <text evidence="2">The sequence shown here is derived from an EMBL/GenBank/DDBJ whole genome shotgun (WGS) entry which is preliminary data.</text>
</comment>
<accession>A0ABU0I419</accession>
<sequence length="161" mass="17194">MDLSRLRQSGTAVTPRAACGVPPRRVSTGRPWPAALRLAGAFLAMSAAAARAQDVADGTDARIGPDATRILLDRIGRTLHGGTEAKVTALREGRQGALCGAVEVRNRMGTYTGARPFVFERETGFLGRLPEGPELRNPASAADYEAMERARTLFLANCTEK</sequence>
<dbReference type="Proteomes" id="UP001231124">
    <property type="component" value="Unassembled WGS sequence"/>
</dbReference>
<feature type="compositionally biased region" description="Polar residues" evidence="1">
    <location>
        <begin position="1"/>
        <end position="12"/>
    </location>
</feature>
<keyword evidence="3" id="KW-1185">Reference proteome</keyword>
<gene>
    <name evidence="2" type="ORF">QO012_003156</name>
</gene>
<dbReference type="EMBL" id="JAUSVP010000009">
    <property type="protein sequence ID" value="MDQ0448645.1"/>
    <property type="molecule type" value="Genomic_DNA"/>
</dbReference>
<feature type="region of interest" description="Disordered" evidence="1">
    <location>
        <begin position="1"/>
        <end position="25"/>
    </location>
</feature>
<name>A0ABU0I419_9HYPH</name>
<organism evidence="2 3">
    <name type="scientific">Methylobacterium aerolatum</name>
    <dbReference type="NCBI Taxonomy" id="418708"/>
    <lineage>
        <taxon>Bacteria</taxon>
        <taxon>Pseudomonadati</taxon>
        <taxon>Pseudomonadota</taxon>
        <taxon>Alphaproteobacteria</taxon>
        <taxon>Hyphomicrobiales</taxon>
        <taxon>Methylobacteriaceae</taxon>
        <taxon>Methylobacterium</taxon>
    </lineage>
</organism>
<protein>
    <submittedName>
        <fullName evidence="2">Uncharacterized protein</fullName>
    </submittedName>
</protein>
<reference evidence="2 3" key="1">
    <citation type="submission" date="2023-07" db="EMBL/GenBank/DDBJ databases">
        <title>Genomic Encyclopedia of Type Strains, Phase IV (KMG-IV): sequencing the most valuable type-strain genomes for metagenomic binning, comparative biology and taxonomic classification.</title>
        <authorList>
            <person name="Goeker M."/>
        </authorList>
    </citation>
    <scope>NUCLEOTIDE SEQUENCE [LARGE SCALE GENOMIC DNA]</scope>
    <source>
        <strain evidence="2 3">DSM 19013</strain>
    </source>
</reference>
<proteinExistence type="predicted"/>
<evidence type="ECO:0000313" key="2">
    <source>
        <dbReference type="EMBL" id="MDQ0448645.1"/>
    </source>
</evidence>